<protein>
    <submittedName>
        <fullName evidence="1">Uncharacterized protein</fullName>
    </submittedName>
</protein>
<gene>
    <name evidence="1" type="ORF">T4D_13756</name>
</gene>
<dbReference type="EMBL" id="JYDT01000039">
    <property type="protein sequence ID" value="KRY88645.1"/>
    <property type="molecule type" value="Genomic_DNA"/>
</dbReference>
<dbReference type="Proteomes" id="UP000054995">
    <property type="component" value="Unassembled WGS sequence"/>
</dbReference>
<accession>A0A0V1FRU9</accession>
<name>A0A0V1FRU9_TRIPS</name>
<reference evidence="1 2" key="1">
    <citation type="submission" date="2015-01" db="EMBL/GenBank/DDBJ databases">
        <title>Evolution of Trichinella species and genotypes.</title>
        <authorList>
            <person name="Korhonen P.K."/>
            <person name="Edoardo P."/>
            <person name="Giuseppe L.R."/>
            <person name="Gasser R.B."/>
        </authorList>
    </citation>
    <scope>NUCLEOTIDE SEQUENCE [LARGE SCALE GENOMIC DNA]</scope>
    <source>
        <strain evidence="1">ISS470</strain>
    </source>
</reference>
<dbReference type="AlphaFoldDB" id="A0A0V1FRU9"/>
<sequence length="259" mass="28990">MAGYGRGHTWRVVGLVRPEVNLNPTSQRISGRKVNPDENNVAKADLPTVTANPLHFEILNITRSKHGKGRAITARSGYRSVERSRVLGWLSSASIRKVTTDCSERGDSPETEAYPPALTEILKHSHSYCQCSIFFLRMYEMKSRTVSNRRGFLNSSCRELRNSSKQEQPLNVVLGRASIRLIPTNNLFTFLDHTIRRMTAVFCALFVFVANRALSGSLFPCDSNCVQANIGPQKFIAFSNNDNQIETVLLNDNNAQVND</sequence>
<organism evidence="1 2">
    <name type="scientific">Trichinella pseudospiralis</name>
    <name type="common">Parasitic roundworm</name>
    <dbReference type="NCBI Taxonomy" id="6337"/>
    <lineage>
        <taxon>Eukaryota</taxon>
        <taxon>Metazoa</taxon>
        <taxon>Ecdysozoa</taxon>
        <taxon>Nematoda</taxon>
        <taxon>Enoplea</taxon>
        <taxon>Dorylaimia</taxon>
        <taxon>Trichinellida</taxon>
        <taxon>Trichinellidae</taxon>
        <taxon>Trichinella</taxon>
    </lineage>
</organism>
<proteinExistence type="predicted"/>
<evidence type="ECO:0000313" key="2">
    <source>
        <dbReference type="Proteomes" id="UP000054995"/>
    </source>
</evidence>
<dbReference type="OrthoDB" id="10583734at2759"/>
<comment type="caution">
    <text evidence="1">The sequence shown here is derived from an EMBL/GenBank/DDBJ whole genome shotgun (WGS) entry which is preliminary data.</text>
</comment>
<evidence type="ECO:0000313" key="1">
    <source>
        <dbReference type="EMBL" id="KRY88645.1"/>
    </source>
</evidence>
<keyword evidence="2" id="KW-1185">Reference proteome</keyword>